<feature type="binding site" evidence="10">
    <location>
        <position position="12"/>
    </location>
    <ligand>
        <name>Mg(2+)</name>
        <dbReference type="ChEBI" id="CHEBI:18420"/>
    </ligand>
</feature>
<evidence type="ECO:0000256" key="3">
    <source>
        <dbReference type="ARBA" id="ARBA00004818"/>
    </source>
</evidence>
<comment type="catalytic activity">
    <reaction evidence="1 10">
        <text>2-phosphoglycolate + H2O = glycolate + phosphate</text>
        <dbReference type="Rhea" id="RHEA:14369"/>
        <dbReference type="ChEBI" id="CHEBI:15377"/>
        <dbReference type="ChEBI" id="CHEBI:29805"/>
        <dbReference type="ChEBI" id="CHEBI:43474"/>
        <dbReference type="ChEBI" id="CHEBI:58033"/>
        <dbReference type="EC" id="3.1.3.18"/>
    </reaction>
</comment>
<feature type="active site" description="Nucleophile" evidence="10">
    <location>
        <position position="12"/>
    </location>
</feature>
<reference evidence="12" key="1">
    <citation type="submission" date="2017-05" db="EMBL/GenBank/DDBJ databases">
        <authorList>
            <person name="Sharma S."/>
            <person name="Sidhu C."/>
            <person name="Pinnaka A.K."/>
        </authorList>
    </citation>
    <scope>NUCLEOTIDE SEQUENCE [LARGE SCALE GENOMIC DNA]</scope>
    <source>
        <strain evidence="12">AK93</strain>
    </source>
</reference>
<dbReference type="InterPro" id="IPR037512">
    <property type="entry name" value="PGPase_prok"/>
</dbReference>
<evidence type="ECO:0000256" key="8">
    <source>
        <dbReference type="ARBA" id="ARBA00022842"/>
    </source>
</evidence>
<keyword evidence="7 10" id="KW-0378">Hydrolase</keyword>
<evidence type="ECO:0000256" key="7">
    <source>
        <dbReference type="ARBA" id="ARBA00022801"/>
    </source>
</evidence>
<evidence type="ECO:0000256" key="4">
    <source>
        <dbReference type="ARBA" id="ARBA00006171"/>
    </source>
</evidence>
<dbReference type="InterPro" id="IPR023214">
    <property type="entry name" value="HAD_sf"/>
</dbReference>
<name>A0A3E0X485_9GAMM</name>
<proteinExistence type="inferred from homology"/>
<gene>
    <name evidence="11" type="ORF">CAL65_01570</name>
</gene>
<keyword evidence="9 10" id="KW-0119">Carbohydrate metabolism</keyword>
<dbReference type="EC" id="3.1.3.18" evidence="5 10"/>
<comment type="cofactor">
    <cofactor evidence="2 10">
        <name>Mg(2+)</name>
        <dbReference type="ChEBI" id="CHEBI:18420"/>
    </cofactor>
</comment>
<dbReference type="GO" id="GO:0006281">
    <property type="term" value="P:DNA repair"/>
    <property type="evidence" value="ECO:0007669"/>
    <property type="project" value="TreeGrafter"/>
</dbReference>
<dbReference type="InterPro" id="IPR006439">
    <property type="entry name" value="HAD-SF_hydro_IA"/>
</dbReference>
<dbReference type="Pfam" id="PF00702">
    <property type="entry name" value="Hydrolase"/>
    <property type="match status" value="1"/>
</dbReference>
<comment type="caution">
    <text evidence="11">The sequence shown here is derived from an EMBL/GenBank/DDBJ whole genome shotgun (WGS) entry which is preliminary data.</text>
</comment>
<dbReference type="PRINTS" id="PR00413">
    <property type="entry name" value="HADHALOGNASE"/>
</dbReference>
<keyword evidence="6 10" id="KW-0479">Metal-binding</keyword>
<dbReference type="SFLD" id="SFLDG01135">
    <property type="entry name" value="C1.5.6:_HAD__Beta-PGM__Phospha"/>
    <property type="match status" value="1"/>
</dbReference>
<dbReference type="GO" id="GO:0005975">
    <property type="term" value="P:carbohydrate metabolic process"/>
    <property type="evidence" value="ECO:0007669"/>
    <property type="project" value="InterPro"/>
</dbReference>
<comment type="function">
    <text evidence="10">Specifically catalyzes the dephosphorylation of 2-phosphoglycolate. Is involved in the dissimilation of the intracellular 2-phosphoglycolate formed during the DNA repair of 3'-phosphoglycolate ends, a major class of DNA lesions induced by oxidative stress.</text>
</comment>
<dbReference type="PANTHER" id="PTHR43434:SF1">
    <property type="entry name" value="PHOSPHOGLYCOLATE PHOSPHATASE"/>
    <property type="match status" value="1"/>
</dbReference>
<dbReference type="SFLD" id="SFLDS00003">
    <property type="entry name" value="Haloacid_Dehalogenase"/>
    <property type="match status" value="1"/>
</dbReference>
<organism evidence="11 12">
    <name type="scientific">Alkalilimnicola ehrlichii</name>
    <dbReference type="NCBI Taxonomy" id="351052"/>
    <lineage>
        <taxon>Bacteria</taxon>
        <taxon>Pseudomonadati</taxon>
        <taxon>Pseudomonadota</taxon>
        <taxon>Gammaproteobacteria</taxon>
        <taxon>Chromatiales</taxon>
        <taxon>Ectothiorhodospiraceae</taxon>
        <taxon>Alkalilimnicola</taxon>
    </lineage>
</organism>
<keyword evidence="12" id="KW-1185">Reference proteome</keyword>
<evidence type="ECO:0000256" key="10">
    <source>
        <dbReference type="HAMAP-Rule" id="MF_00495"/>
    </source>
</evidence>
<evidence type="ECO:0000313" key="12">
    <source>
        <dbReference type="Proteomes" id="UP000256763"/>
    </source>
</evidence>
<dbReference type="FunFam" id="3.40.50.1000:FF:000022">
    <property type="entry name" value="Phosphoglycolate phosphatase"/>
    <property type="match status" value="1"/>
</dbReference>
<dbReference type="SUPFAM" id="SSF56784">
    <property type="entry name" value="HAD-like"/>
    <property type="match status" value="1"/>
</dbReference>
<evidence type="ECO:0000313" key="11">
    <source>
        <dbReference type="EMBL" id="RFA39495.1"/>
    </source>
</evidence>
<dbReference type="Gene3D" id="1.10.150.240">
    <property type="entry name" value="Putative phosphatase, domain 2"/>
    <property type="match status" value="1"/>
</dbReference>
<dbReference type="Proteomes" id="UP000256763">
    <property type="component" value="Unassembled WGS sequence"/>
</dbReference>
<dbReference type="InterPro" id="IPR036412">
    <property type="entry name" value="HAD-like_sf"/>
</dbReference>
<accession>A0A3E0X485</accession>
<dbReference type="CDD" id="cd16417">
    <property type="entry name" value="HAD_PGPase"/>
    <property type="match status" value="1"/>
</dbReference>
<dbReference type="InterPro" id="IPR050155">
    <property type="entry name" value="HAD-like_hydrolase_sf"/>
</dbReference>
<dbReference type="GO" id="GO:0008967">
    <property type="term" value="F:phosphoglycolate phosphatase activity"/>
    <property type="evidence" value="ECO:0007669"/>
    <property type="project" value="UniProtKB-UniRule"/>
</dbReference>
<comment type="pathway">
    <text evidence="3 10">Organic acid metabolism; glycolate biosynthesis; glycolate from 2-phosphoglycolate: step 1/1.</text>
</comment>
<protein>
    <recommendedName>
        <fullName evidence="5 10">Phosphoglycolate phosphatase</fullName>
        <shortName evidence="10">PGP</shortName>
        <shortName evidence="10">PGPase</shortName>
        <ecNumber evidence="5 10">3.1.3.18</ecNumber>
    </recommendedName>
</protein>
<dbReference type="UniPathway" id="UPA00865">
    <property type="reaction ID" value="UER00834"/>
</dbReference>
<dbReference type="NCBIfam" id="TIGR01549">
    <property type="entry name" value="HAD-SF-IA-v1"/>
    <property type="match status" value="1"/>
</dbReference>
<keyword evidence="8 10" id="KW-0460">Magnesium</keyword>
<dbReference type="NCBIfam" id="TIGR01509">
    <property type="entry name" value="HAD-SF-IA-v3"/>
    <property type="match status" value="1"/>
</dbReference>
<sequence length="226" mass="24215">MSLVGIRGFLFDLDGTLVDSVPDLAVAIDRMLADFRRAPAGEEKVRTWVGNGSKNLVKRALSGALDGEVPTDLLEDALARFFVHYEATLCIHSRLYEGVAEGVAQLQADGYAMAVVTNKPARFAKPLLEALGIDGCFSAIIGGECLPQKKPHPAPLLHTAELIGCVPAETLMVGDSVNDIEAARRANMPVVCVPYGYNHGKDIRDFKPDVVINGVHELPALVNEAA</sequence>
<dbReference type="EMBL" id="NFZW01000001">
    <property type="protein sequence ID" value="RFA39495.1"/>
    <property type="molecule type" value="Genomic_DNA"/>
</dbReference>
<comment type="similarity">
    <text evidence="4 10">Belongs to the HAD-like hydrolase superfamily. CbbY/CbbZ/Gph/YieH family.</text>
</comment>
<feature type="binding site" evidence="10">
    <location>
        <position position="175"/>
    </location>
    <ligand>
        <name>Mg(2+)</name>
        <dbReference type="ChEBI" id="CHEBI:18420"/>
    </ligand>
</feature>
<feature type="binding site" evidence="10">
    <location>
        <position position="14"/>
    </location>
    <ligand>
        <name>Mg(2+)</name>
        <dbReference type="ChEBI" id="CHEBI:18420"/>
    </ligand>
</feature>
<dbReference type="NCBIfam" id="NF009695">
    <property type="entry name" value="PRK13222.1-2"/>
    <property type="match status" value="1"/>
</dbReference>
<dbReference type="GO" id="GO:0046872">
    <property type="term" value="F:metal ion binding"/>
    <property type="evidence" value="ECO:0007669"/>
    <property type="project" value="UniProtKB-KW"/>
</dbReference>
<evidence type="ECO:0000256" key="2">
    <source>
        <dbReference type="ARBA" id="ARBA00001946"/>
    </source>
</evidence>
<dbReference type="InterPro" id="IPR023198">
    <property type="entry name" value="PGP-like_dom2"/>
</dbReference>
<evidence type="ECO:0000256" key="1">
    <source>
        <dbReference type="ARBA" id="ARBA00000830"/>
    </source>
</evidence>
<dbReference type="PANTHER" id="PTHR43434">
    <property type="entry name" value="PHOSPHOGLYCOLATE PHOSPHATASE"/>
    <property type="match status" value="1"/>
</dbReference>
<evidence type="ECO:0000256" key="9">
    <source>
        <dbReference type="ARBA" id="ARBA00023277"/>
    </source>
</evidence>
<dbReference type="GO" id="GO:0005829">
    <property type="term" value="C:cytosol"/>
    <property type="evidence" value="ECO:0007669"/>
    <property type="project" value="TreeGrafter"/>
</dbReference>
<dbReference type="AlphaFoldDB" id="A0A3E0X485"/>
<dbReference type="RefSeq" id="WP_116300544.1">
    <property type="nucleotide sequence ID" value="NZ_NFZV01000001.1"/>
</dbReference>
<dbReference type="OrthoDB" id="9776368at2"/>
<dbReference type="SFLD" id="SFLDG01129">
    <property type="entry name" value="C1.5:_HAD__Beta-PGM__Phosphata"/>
    <property type="match status" value="1"/>
</dbReference>
<evidence type="ECO:0000256" key="6">
    <source>
        <dbReference type="ARBA" id="ARBA00022723"/>
    </source>
</evidence>
<dbReference type="GO" id="GO:0046295">
    <property type="term" value="P:glycolate biosynthetic process"/>
    <property type="evidence" value="ECO:0007669"/>
    <property type="project" value="UniProtKB-UniRule"/>
</dbReference>
<dbReference type="NCBIfam" id="TIGR01449">
    <property type="entry name" value="PGP_bact"/>
    <property type="match status" value="1"/>
</dbReference>
<dbReference type="Gene3D" id="3.40.50.1000">
    <property type="entry name" value="HAD superfamily/HAD-like"/>
    <property type="match status" value="1"/>
</dbReference>
<evidence type="ECO:0000256" key="5">
    <source>
        <dbReference type="ARBA" id="ARBA00013078"/>
    </source>
</evidence>
<dbReference type="HAMAP" id="MF_00495">
    <property type="entry name" value="GPH_hydrolase_bact"/>
    <property type="match status" value="1"/>
</dbReference>